<dbReference type="InterPro" id="IPR033949">
    <property type="entry name" value="CobQ_GATase1"/>
</dbReference>
<dbReference type="NCBIfam" id="NF001989">
    <property type="entry name" value="PRK00784.1"/>
    <property type="match status" value="1"/>
</dbReference>
<dbReference type="PROSITE" id="PS51273">
    <property type="entry name" value="GATASE_TYPE_1"/>
    <property type="match status" value="1"/>
</dbReference>
<comment type="similarity">
    <text evidence="6">Belongs to the CobB/CobQ family. CobQ subfamily.</text>
</comment>
<dbReference type="InterPro" id="IPR027417">
    <property type="entry name" value="P-loop_NTPase"/>
</dbReference>
<feature type="active site" evidence="6">
    <location>
        <position position="780"/>
    </location>
</feature>
<feature type="compositionally biased region" description="Basic and acidic residues" evidence="7">
    <location>
        <begin position="823"/>
        <end position="834"/>
    </location>
</feature>
<feature type="active site" description="Nucleophile" evidence="6">
    <location>
        <position position="655"/>
    </location>
</feature>
<evidence type="ECO:0000256" key="5">
    <source>
        <dbReference type="ARBA" id="ARBA00022962"/>
    </source>
</evidence>
<dbReference type="Proteomes" id="UP000518887">
    <property type="component" value="Unassembled WGS sequence"/>
</dbReference>
<keyword evidence="2 6" id="KW-0169">Cobalamin biosynthesis</keyword>
<dbReference type="SUPFAM" id="SSF52540">
    <property type="entry name" value="P-loop containing nucleoside triphosphate hydrolases"/>
    <property type="match status" value="2"/>
</dbReference>
<evidence type="ECO:0000313" key="9">
    <source>
        <dbReference type="EMBL" id="MBB5227132.1"/>
    </source>
</evidence>
<evidence type="ECO:0000256" key="7">
    <source>
        <dbReference type="SAM" id="MobiDB-lite"/>
    </source>
</evidence>
<comment type="pathway">
    <text evidence="1 6">Cofactor biosynthesis; adenosylcobalamin biosynthesis.</text>
</comment>
<dbReference type="AlphaFoldDB" id="A0A7W8LN46"/>
<keyword evidence="3" id="KW-0547">Nucleotide-binding</keyword>
<dbReference type="Pfam" id="PF07685">
    <property type="entry name" value="GATase_3"/>
    <property type="match status" value="1"/>
</dbReference>
<dbReference type="CDD" id="cd05389">
    <property type="entry name" value="CobQ_N"/>
    <property type="match status" value="1"/>
</dbReference>
<keyword evidence="10" id="KW-1185">Reference proteome</keyword>
<dbReference type="GO" id="GO:0015420">
    <property type="term" value="F:ABC-type vitamin B12 transporter activity"/>
    <property type="evidence" value="ECO:0007669"/>
    <property type="project" value="UniProtKB-UniRule"/>
</dbReference>
<dbReference type="InterPro" id="IPR047045">
    <property type="entry name" value="CobQ_N"/>
</dbReference>
<evidence type="ECO:0000256" key="1">
    <source>
        <dbReference type="ARBA" id="ARBA00004953"/>
    </source>
</evidence>
<dbReference type="PANTHER" id="PTHR21343:SF1">
    <property type="entry name" value="COBYRIC ACID SYNTHASE"/>
    <property type="match status" value="1"/>
</dbReference>
<dbReference type="InterPro" id="IPR029062">
    <property type="entry name" value="Class_I_gatase-like"/>
</dbReference>
<dbReference type="InterPro" id="IPR004459">
    <property type="entry name" value="CobQ_synth"/>
</dbReference>
<protein>
    <recommendedName>
        <fullName evidence="6">Cobyric acid synthase</fullName>
    </recommendedName>
</protein>
<dbReference type="UniPathway" id="UPA00148"/>
<reference evidence="9 10" key="1">
    <citation type="submission" date="2020-08" db="EMBL/GenBank/DDBJ databases">
        <title>Genomic Encyclopedia of Type Strains, Phase IV (KMG-IV): sequencing the most valuable type-strain genomes for metagenomic binning, comparative biology and taxonomic classification.</title>
        <authorList>
            <person name="Goeker M."/>
        </authorList>
    </citation>
    <scope>NUCLEOTIDE SEQUENCE [LARGE SCALE GENOMIC DNA]</scope>
    <source>
        <strain evidence="9 10">DSM 103462</strain>
    </source>
</reference>
<evidence type="ECO:0000256" key="3">
    <source>
        <dbReference type="ARBA" id="ARBA00022741"/>
    </source>
</evidence>
<dbReference type="SMART" id="SM00382">
    <property type="entry name" value="AAA"/>
    <property type="match status" value="1"/>
</dbReference>
<feature type="domain" description="ABC transporter" evidence="8">
    <location>
        <begin position="2"/>
        <end position="237"/>
    </location>
</feature>
<keyword evidence="4" id="KW-0067">ATP-binding</keyword>
<keyword evidence="5 6" id="KW-0315">Glutamine amidotransferase</keyword>
<dbReference type="Pfam" id="PF00005">
    <property type="entry name" value="ABC_tran"/>
    <property type="match status" value="1"/>
</dbReference>
<comment type="function">
    <text evidence="6">Catalyzes amidations at positions B, D, E, and G on adenosylcobyrinic A,C-diamide. NH(2) groups are provided by glutamine, and one molecule of ATP is hydrogenolyzed for each amidation.</text>
</comment>
<gene>
    <name evidence="6" type="primary">cobQ</name>
    <name evidence="9" type="ORF">HNP76_002528</name>
</gene>
<dbReference type="InterPro" id="IPR003593">
    <property type="entry name" value="AAA+_ATPase"/>
</dbReference>
<dbReference type="Gene3D" id="3.40.50.880">
    <property type="match status" value="1"/>
</dbReference>
<evidence type="ECO:0000256" key="2">
    <source>
        <dbReference type="ARBA" id="ARBA00022573"/>
    </source>
</evidence>
<organism evidence="9 10">
    <name type="scientific">Treponema ruminis</name>
    <dbReference type="NCBI Taxonomy" id="744515"/>
    <lineage>
        <taxon>Bacteria</taxon>
        <taxon>Pseudomonadati</taxon>
        <taxon>Spirochaetota</taxon>
        <taxon>Spirochaetia</taxon>
        <taxon>Spirochaetales</taxon>
        <taxon>Treponemataceae</taxon>
        <taxon>Treponema</taxon>
    </lineage>
</organism>
<evidence type="ECO:0000313" key="10">
    <source>
        <dbReference type="Proteomes" id="UP000518887"/>
    </source>
</evidence>
<dbReference type="InterPro" id="IPR003439">
    <property type="entry name" value="ABC_transporter-like_ATP-bd"/>
</dbReference>
<dbReference type="CDD" id="cd03214">
    <property type="entry name" value="ABC_Iron-Siderophores_B12_Hemin"/>
    <property type="match status" value="1"/>
</dbReference>
<evidence type="ECO:0000256" key="6">
    <source>
        <dbReference type="HAMAP-Rule" id="MF_00028"/>
    </source>
</evidence>
<evidence type="ECO:0000256" key="4">
    <source>
        <dbReference type="ARBA" id="ARBA00022840"/>
    </source>
</evidence>
<dbReference type="Gene3D" id="3.40.50.300">
    <property type="entry name" value="P-loop containing nucleotide triphosphate hydrolases"/>
    <property type="match status" value="2"/>
</dbReference>
<feature type="region of interest" description="Disordered" evidence="7">
    <location>
        <begin position="290"/>
        <end position="317"/>
    </location>
</feature>
<accession>A0A7W8LN46</accession>
<dbReference type="InterPro" id="IPR002586">
    <property type="entry name" value="CobQ/CobB/MinD/ParA_Nub-bd_dom"/>
</dbReference>
<sequence>MLEFKNLSVGYDQAPLQKPFSLKIERGEIFTLIGPNGSGKSTLLKTLIKELSPVQGSVFFDGKNLNSLSLKDLAKEVSALLTVPVKPELMTCRDVVASGRYPFTGPFALLKEDDEKKIDEAIALVQAQNYAHKDFMKVSDGQKQRIMFARALCQNPRLLVLDEPTSFLDIKWRLELLKILENLSGQGVTVIASMHEIDLALKISHRILCIGKGQISELSRNEAECKNQICALYNLSEEDYNETLYAGLVKKFCERKGEKPPYEHSSPGDSLKTHLVSFCPATRCRSLPPRVQATLSPTPSSPRGNAPKTPKDDSLVTRKDGFANSLMVQGTMSNAGKSFLVAGLCRIFKQDGFSVAPFKSQNMALNSFVTNEGLEMGRAQVMQAEAAGVEPSVLMNPILLKPNSDTGSQVIVNGEVLGDMAAKEYFAFKKNLVPHIMKAYNQLASENQVIVLEGAGSPAEINLKENDIVNMGMAAMADSPVILVADIDRGGVFAQILGTIELLTPEERKRVKGFVINKFRGDKSILDSGITMLEEKTGIPCVGTLPYMKIQLDDEDSLSTNLHTLRQFRDKKDEIQLAIVRLPHISNFTDFIPLQNLPNVNLYYVLEPKDLGSPDCIIIPGTKNTPEDLDWLKKSGLAELIQAQAKNGTPIVGICGGFQMLGEKLRDEETAADEEGRGSGFVSGLSLLPVSTVFSSQKIRTRVSGKVLGGENESEKDMAEKSIFSPLANLLLSGYEIHMGQTDFAEGAEQAYFSQIRDSVSGESKFDGAVSGNVFGTYIHGLFDEAEFCRKFVEMLAVKKGIPAEKWSQISNDAGKSASGMEKSSELAASDRTDGPFSGEKFTSLQDFKESQYNILAETLRKHLDMKKIYEIMGLSRESSLEGGRQA</sequence>
<dbReference type="EMBL" id="JACHFQ010000008">
    <property type="protein sequence ID" value="MBB5227132.1"/>
    <property type="molecule type" value="Genomic_DNA"/>
</dbReference>
<dbReference type="GO" id="GO:0005524">
    <property type="term" value="F:ATP binding"/>
    <property type="evidence" value="ECO:0007669"/>
    <property type="project" value="UniProtKB-KW"/>
</dbReference>
<feature type="region of interest" description="Disordered" evidence="7">
    <location>
        <begin position="813"/>
        <end position="837"/>
    </location>
</feature>
<dbReference type="NCBIfam" id="TIGR00313">
    <property type="entry name" value="cobQ"/>
    <property type="match status" value="1"/>
</dbReference>
<name>A0A7W8LN46_9SPIR</name>
<dbReference type="PROSITE" id="PS51274">
    <property type="entry name" value="GATASE_COBBQ"/>
    <property type="match status" value="1"/>
</dbReference>
<dbReference type="PANTHER" id="PTHR21343">
    <property type="entry name" value="DETHIOBIOTIN SYNTHETASE"/>
    <property type="match status" value="1"/>
</dbReference>
<dbReference type="GO" id="GO:0009236">
    <property type="term" value="P:cobalamin biosynthetic process"/>
    <property type="evidence" value="ECO:0007669"/>
    <property type="project" value="UniProtKB-UniRule"/>
</dbReference>
<feature type="compositionally biased region" description="Polar residues" evidence="7">
    <location>
        <begin position="293"/>
        <end position="303"/>
    </location>
</feature>
<dbReference type="SUPFAM" id="SSF52317">
    <property type="entry name" value="Class I glutamine amidotransferase-like"/>
    <property type="match status" value="1"/>
</dbReference>
<dbReference type="RefSeq" id="WP_184661064.1">
    <property type="nucleotide sequence ID" value="NZ_JACHFQ010000008.1"/>
</dbReference>
<dbReference type="HAMAP" id="MF_00028">
    <property type="entry name" value="CobQ"/>
    <property type="match status" value="1"/>
</dbReference>
<dbReference type="Pfam" id="PF01656">
    <property type="entry name" value="CbiA"/>
    <property type="match status" value="1"/>
</dbReference>
<proteinExistence type="inferred from homology"/>
<comment type="caution">
    <text evidence="9">The sequence shown here is derived from an EMBL/GenBank/DDBJ whole genome shotgun (WGS) entry which is preliminary data.</text>
</comment>
<dbReference type="InterPro" id="IPR011698">
    <property type="entry name" value="GATase_3"/>
</dbReference>
<dbReference type="GO" id="GO:0016887">
    <property type="term" value="F:ATP hydrolysis activity"/>
    <property type="evidence" value="ECO:0007669"/>
    <property type="project" value="InterPro"/>
</dbReference>
<evidence type="ECO:0000259" key="8">
    <source>
        <dbReference type="PROSITE" id="PS50893"/>
    </source>
</evidence>
<dbReference type="CDD" id="cd01750">
    <property type="entry name" value="GATase1_CobQ"/>
    <property type="match status" value="1"/>
</dbReference>
<dbReference type="PROSITE" id="PS50893">
    <property type="entry name" value="ABC_TRANSPORTER_2"/>
    <property type="match status" value="1"/>
</dbReference>